<accession>A0A8C4RB36</accession>
<feature type="chain" id="PRO_5034174400" description="EGF-like domain-containing protein" evidence="9">
    <location>
        <begin position="21"/>
        <end position="294"/>
    </location>
</feature>
<dbReference type="FunFam" id="2.10.25.10:FF:000038">
    <property type="entry name" value="Fibrillin 2"/>
    <property type="match status" value="1"/>
</dbReference>
<dbReference type="GO" id="GO:0005509">
    <property type="term" value="F:calcium ion binding"/>
    <property type="evidence" value="ECO:0007669"/>
    <property type="project" value="InterPro"/>
</dbReference>
<comment type="subcellular location">
    <subcellularLocation>
        <location evidence="1">Secreted</location>
    </subcellularLocation>
</comment>
<dbReference type="GO" id="GO:0005576">
    <property type="term" value="C:extracellular region"/>
    <property type="evidence" value="ECO:0007669"/>
    <property type="project" value="UniProtKB-SubCell"/>
</dbReference>
<dbReference type="GeneTree" id="ENSGT00940000164251"/>
<evidence type="ECO:0000259" key="10">
    <source>
        <dbReference type="PROSITE" id="PS50026"/>
    </source>
</evidence>
<proteinExistence type="predicted"/>
<dbReference type="Proteomes" id="UP000694388">
    <property type="component" value="Unplaced"/>
</dbReference>
<dbReference type="Ensembl" id="ENSEBUT00000028324.1">
    <property type="protein sequence ID" value="ENSEBUP00000027748.1"/>
    <property type="gene ID" value="ENSEBUG00000016976.1"/>
</dbReference>
<evidence type="ECO:0000256" key="3">
    <source>
        <dbReference type="ARBA" id="ARBA00022536"/>
    </source>
</evidence>
<evidence type="ECO:0000256" key="2">
    <source>
        <dbReference type="ARBA" id="ARBA00022525"/>
    </source>
</evidence>
<evidence type="ECO:0000256" key="6">
    <source>
        <dbReference type="ARBA" id="ARBA00023157"/>
    </source>
</evidence>
<reference evidence="11" key="1">
    <citation type="submission" date="2025-08" db="UniProtKB">
        <authorList>
            <consortium name="Ensembl"/>
        </authorList>
    </citation>
    <scope>IDENTIFICATION</scope>
</reference>
<dbReference type="InterPro" id="IPR009030">
    <property type="entry name" value="Growth_fac_rcpt_cys_sf"/>
</dbReference>
<feature type="domain" description="EGF-like" evidence="10">
    <location>
        <begin position="58"/>
        <end position="97"/>
    </location>
</feature>
<dbReference type="PANTHER" id="PTHR47333">
    <property type="entry name" value="VON WILLEBRAND FACTOR C AND EGF DOMAIN-CONTAINING PROTEIN"/>
    <property type="match status" value="1"/>
</dbReference>
<dbReference type="PROSITE" id="PS01186">
    <property type="entry name" value="EGF_2"/>
    <property type="match status" value="1"/>
</dbReference>
<feature type="domain" description="EGF-like" evidence="10">
    <location>
        <begin position="163"/>
        <end position="201"/>
    </location>
</feature>
<keyword evidence="4 9" id="KW-0732">Signal</keyword>
<dbReference type="CDD" id="cd00054">
    <property type="entry name" value="EGF_CA"/>
    <property type="match status" value="3"/>
</dbReference>
<dbReference type="InterPro" id="IPR000152">
    <property type="entry name" value="EGF-type_Asp/Asn_hydroxyl_site"/>
</dbReference>
<dbReference type="OMA" id="KENAICH"/>
<reference evidence="11" key="2">
    <citation type="submission" date="2025-09" db="UniProtKB">
        <authorList>
            <consortium name="Ensembl"/>
        </authorList>
    </citation>
    <scope>IDENTIFICATION</scope>
</reference>
<dbReference type="FunFam" id="2.10.25.10:FF:000017">
    <property type="entry name" value="latent-transforming growth factor beta-binding protein 4 isoform X1"/>
    <property type="match status" value="2"/>
</dbReference>
<keyword evidence="6" id="KW-1015">Disulfide bond</keyword>
<keyword evidence="7" id="KW-0325">Glycoprotein</keyword>
<dbReference type="InterPro" id="IPR001881">
    <property type="entry name" value="EGF-like_Ca-bd_dom"/>
</dbReference>
<dbReference type="PANTHER" id="PTHR47333:SF4">
    <property type="entry name" value="EGF-LIKE DOMAIN-CONTAINING PROTEIN"/>
    <property type="match status" value="1"/>
</dbReference>
<dbReference type="SUPFAM" id="SSF57184">
    <property type="entry name" value="Growth factor receptor domain"/>
    <property type="match status" value="1"/>
</dbReference>
<keyword evidence="2" id="KW-0964">Secreted</keyword>
<evidence type="ECO:0000256" key="5">
    <source>
        <dbReference type="ARBA" id="ARBA00022737"/>
    </source>
</evidence>
<dbReference type="AlphaFoldDB" id="A0A8C4RB36"/>
<dbReference type="PROSITE" id="PS00010">
    <property type="entry name" value="ASX_HYDROXYL"/>
    <property type="match status" value="4"/>
</dbReference>
<evidence type="ECO:0000256" key="8">
    <source>
        <dbReference type="PROSITE-ProRule" id="PRU00076"/>
    </source>
</evidence>
<evidence type="ECO:0000313" key="12">
    <source>
        <dbReference type="Proteomes" id="UP000694388"/>
    </source>
</evidence>
<evidence type="ECO:0000256" key="4">
    <source>
        <dbReference type="ARBA" id="ARBA00022729"/>
    </source>
</evidence>
<evidence type="ECO:0000313" key="11">
    <source>
        <dbReference type="Ensembl" id="ENSEBUP00000027748.1"/>
    </source>
</evidence>
<dbReference type="Pfam" id="PF07645">
    <property type="entry name" value="EGF_CA"/>
    <property type="match status" value="4"/>
</dbReference>
<protein>
    <recommendedName>
        <fullName evidence="10">EGF-like domain-containing protein</fullName>
    </recommendedName>
</protein>
<organism evidence="11 12">
    <name type="scientific">Eptatretus burgeri</name>
    <name type="common">Inshore hagfish</name>
    <dbReference type="NCBI Taxonomy" id="7764"/>
    <lineage>
        <taxon>Eukaryota</taxon>
        <taxon>Metazoa</taxon>
        <taxon>Chordata</taxon>
        <taxon>Craniata</taxon>
        <taxon>Vertebrata</taxon>
        <taxon>Cyclostomata</taxon>
        <taxon>Myxini</taxon>
        <taxon>Myxiniformes</taxon>
        <taxon>Myxinidae</taxon>
        <taxon>Eptatretinae</taxon>
        <taxon>Eptatretus</taxon>
    </lineage>
</organism>
<dbReference type="InterPro" id="IPR049883">
    <property type="entry name" value="NOTCH1_EGF-like"/>
</dbReference>
<sequence>MMEEIFLLLLASLVLSACQGHDKKDPCSLCKENAICHMNRECKCKPGFVDHGQNGCVDKDECASGSEILCGKAANCTNTPGSFYCTCYQGYVPTNGLQQFIPNDGTFCRDVDECLETMMVCGEASSCFNNPGSFRCICLSGYQMKSGLSEPIPQREKETICFDVNECQEYPMICGDGGDCVNSPGSFNCTCPIGYIVNNLHEISSDDMHNPDCEDVNECQRTPGICGAGGICSNNHGSFSCTCQPGFWGNYPETTFVPDDGNFCVGNAVRTFQSNASLFMLSCSTLAILTFITC</sequence>
<evidence type="ECO:0000256" key="1">
    <source>
        <dbReference type="ARBA" id="ARBA00004613"/>
    </source>
</evidence>
<evidence type="ECO:0000256" key="7">
    <source>
        <dbReference type="ARBA" id="ARBA00023180"/>
    </source>
</evidence>
<dbReference type="Gene3D" id="2.10.25.10">
    <property type="entry name" value="Laminin"/>
    <property type="match status" value="4"/>
</dbReference>
<keyword evidence="5" id="KW-0677">Repeat</keyword>
<dbReference type="InterPro" id="IPR000742">
    <property type="entry name" value="EGF"/>
</dbReference>
<dbReference type="PROSITE" id="PS50026">
    <property type="entry name" value="EGF_3"/>
    <property type="match status" value="4"/>
</dbReference>
<dbReference type="FunFam" id="2.10.25.10:FF:000125">
    <property type="entry name" value="Neurogenic locus notch protein-like"/>
    <property type="match status" value="1"/>
</dbReference>
<dbReference type="InterPro" id="IPR052080">
    <property type="entry name" value="vWF_C/EGF_Fibrillin"/>
</dbReference>
<dbReference type="SUPFAM" id="SSF57196">
    <property type="entry name" value="EGF/Laminin"/>
    <property type="match status" value="1"/>
</dbReference>
<dbReference type="PROSITE" id="PS01187">
    <property type="entry name" value="EGF_CA"/>
    <property type="match status" value="1"/>
</dbReference>
<dbReference type="SMART" id="SM00179">
    <property type="entry name" value="EGF_CA"/>
    <property type="match status" value="5"/>
</dbReference>
<comment type="caution">
    <text evidence="8">Lacks conserved residue(s) required for the propagation of feature annotation.</text>
</comment>
<keyword evidence="3 8" id="KW-0245">EGF-like domain</keyword>
<feature type="domain" description="EGF-like" evidence="10">
    <location>
        <begin position="110"/>
        <end position="148"/>
    </location>
</feature>
<feature type="domain" description="EGF-like" evidence="10">
    <location>
        <begin position="215"/>
        <end position="253"/>
    </location>
</feature>
<feature type="signal peptide" evidence="9">
    <location>
        <begin position="1"/>
        <end position="20"/>
    </location>
</feature>
<evidence type="ECO:0000256" key="9">
    <source>
        <dbReference type="SAM" id="SignalP"/>
    </source>
</evidence>
<dbReference type="SMART" id="SM00181">
    <property type="entry name" value="EGF"/>
    <property type="match status" value="5"/>
</dbReference>
<name>A0A8C4RB36_EPTBU</name>
<keyword evidence="12" id="KW-1185">Reference proteome</keyword>
<dbReference type="InterPro" id="IPR018097">
    <property type="entry name" value="EGF_Ca-bd_CS"/>
</dbReference>